<dbReference type="GO" id="GO:0005524">
    <property type="term" value="F:ATP binding"/>
    <property type="evidence" value="ECO:0007669"/>
    <property type="project" value="UniProtKB-KW"/>
</dbReference>
<dbReference type="EMBL" id="BMAT01012853">
    <property type="protein sequence ID" value="GFS00573.1"/>
    <property type="molecule type" value="Genomic_DNA"/>
</dbReference>
<dbReference type="Proteomes" id="UP000762676">
    <property type="component" value="Unassembled WGS sequence"/>
</dbReference>
<dbReference type="PANTHER" id="PTHR45832:SF22">
    <property type="entry name" value="SERINE_THREONINE-PROTEIN KINASE SAMKA-RELATED"/>
    <property type="match status" value="1"/>
</dbReference>
<evidence type="ECO:0000313" key="6">
    <source>
        <dbReference type="EMBL" id="GFS00573.1"/>
    </source>
</evidence>
<accession>A0AAV4HQY2</accession>
<evidence type="ECO:0000256" key="4">
    <source>
        <dbReference type="ARBA" id="ARBA00022840"/>
    </source>
</evidence>
<evidence type="ECO:0000313" key="7">
    <source>
        <dbReference type="Proteomes" id="UP000762676"/>
    </source>
</evidence>
<keyword evidence="6" id="KW-0808">Transferase</keyword>
<dbReference type="InterPro" id="IPR051931">
    <property type="entry name" value="PAK3-like"/>
</dbReference>
<dbReference type="AlphaFoldDB" id="A0AAV4HQY2"/>
<sequence length="224" mass="26155">MPFYDHGELIQLENENGKPFDTKIITNSILHVAIAVEYLHKHYMAHNDMKLENEFVDNWGYVHLGDVVFVRQMNVETRTVRAKDLGGTPTYWGPEMFQDEPHHRVDPFKADERRDQACPGKRPGRYLDDPHNRVDPFKQCDESTLIRCYTAIKCRDYLAYSMPYYDHGDKIQVENENGKPFDKEIITNSILHVENAVEYLHKHHLAHNDIKRTTCLWTSGTAPT</sequence>
<dbReference type="Gene3D" id="1.10.510.10">
    <property type="entry name" value="Transferase(Phosphotransferase) domain 1"/>
    <property type="match status" value="2"/>
</dbReference>
<keyword evidence="4" id="KW-0067">ATP-binding</keyword>
<keyword evidence="3" id="KW-0547">Nucleotide-binding</keyword>
<dbReference type="InterPro" id="IPR011009">
    <property type="entry name" value="Kinase-like_dom_sf"/>
</dbReference>
<evidence type="ECO:0000256" key="2">
    <source>
        <dbReference type="ARBA" id="ARBA00012513"/>
    </source>
</evidence>
<dbReference type="PANTHER" id="PTHR45832">
    <property type="entry name" value="SERINE/THREONINE-PROTEIN KINASE SAMKA-RELATED-RELATED"/>
    <property type="match status" value="1"/>
</dbReference>
<comment type="caution">
    <text evidence="6">The sequence shown here is derived from an EMBL/GenBank/DDBJ whole genome shotgun (WGS) entry which is preliminary data.</text>
</comment>
<dbReference type="PROSITE" id="PS50011">
    <property type="entry name" value="PROTEIN_KINASE_DOM"/>
    <property type="match status" value="1"/>
</dbReference>
<dbReference type="Pfam" id="PF00069">
    <property type="entry name" value="Pkinase"/>
    <property type="match status" value="1"/>
</dbReference>
<organism evidence="6 7">
    <name type="scientific">Elysia marginata</name>
    <dbReference type="NCBI Taxonomy" id="1093978"/>
    <lineage>
        <taxon>Eukaryota</taxon>
        <taxon>Metazoa</taxon>
        <taxon>Spiralia</taxon>
        <taxon>Lophotrochozoa</taxon>
        <taxon>Mollusca</taxon>
        <taxon>Gastropoda</taxon>
        <taxon>Heterobranchia</taxon>
        <taxon>Euthyneura</taxon>
        <taxon>Panpulmonata</taxon>
        <taxon>Sacoglossa</taxon>
        <taxon>Placobranchoidea</taxon>
        <taxon>Plakobranchidae</taxon>
        <taxon>Elysia</taxon>
    </lineage>
</organism>
<proteinExistence type="inferred from homology"/>
<dbReference type="GO" id="GO:0004674">
    <property type="term" value="F:protein serine/threonine kinase activity"/>
    <property type="evidence" value="ECO:0007669"/>
    <property type="project" value="UniProtKB-EC"/>
</dbReference>
<feature type="domain" description="Protein kinase" evidence="5">
    <location>
        <begin position="1"/>
        <end position="191"/>
    </location>
</feature>
<evidence type="ECO:0000259" key="5">
    <source>
        <dbReference type="PROSITE" id="PS50011"/>
    </source>
</evidence>
<name>A0AAV4HQY2_9GAST</name>
<comment type="similarity">
    <text evidence="1">Belongs to the protein kinase superfamily. STE Ser/Thr protein kinase family. STE20 subfamily.</text>
</comment>
<gene>
    <name evidence="6" type="ORF">ElyMa_006402100</name>
</gene>
<reference evidence="6 7" key="1">
    <citation type="journal article" date="2021" name="Elife">
        <title>Chloroplast acquisition without the gene transfer in kleptoplastic sea slugs, Plakobranchus ocellatus.</title>
        <authorList>
            <person name="Maeda T."/>
            <person name="Takahashi S."/>
            <person name="Yoshida T."/>
            <person name="Shimamura S."/>
            <person name="Takaki Y."/>
            <person name="Nagai Y."/>
            <person name="Toyoda A."/>
            <person name="Suzuki Y."/>
            <person name="Arimoto A."/>
            <person name="Ishii H."/>
            <person name="Satoh N."/>
            <person name="Nishiyama T."/>
            <person name="Hasebe M."/>
            <person name="Maruyama T."/>
            <person name="Minagawa J."/>
            <person name="Obokata J."/>
            <person name="Shigenobu S."/>
        </authorList>
    </citation>
    <scope>NUCLEOTIDE SEQUENCE [LARGE SCALE GENOMIC DNA]</scope>
</reference>
<dbReference type="EC" id="2.7.11.1" evidence="2"/>
<evidence type="ECO:0000256" key="3">
    <source>
        <dbReference type="ARBA" id="ARBA00022741"/>
    </source>
</evidence>
<keyword evidence="6" id="KW-0418">Kinase</keyword>
<keyword evidence="7" id="KW-1185">Reference proteome</keyword>
<protein>
    <recommendedName>
        <fullName evidence="2">non-specific serine/threonine protein kinase</fullName>
        <ecNumber evidence="2">2.7.11.1</ecNumber>
    </recommendedName>
</protein>
<dbReference type="SUPFAM" id="SSF56112">
    <property type="entry name" value="Protein kinase-like (PK-like)"/>
    <property type="match status" value="2"/>
</dbReference>
<evidence type="ECO:0000256" key="1">
    <source>
        <dbReference type="ARBA" id="ARBA00008874"/>
    </source>
</evidence>
<dbReference type="InterPro" id="IPR000719">
    <property type="entry name" value="Prot_kinase_dom"/>
</dbReference>